<feature type="region of interest" description="Disordered" evidence="9">
    <location>
        <begin position="77"/>
        <end position="116"/>
    </location>
</feature>
<dbReference type="PANTHER" id="PTHR11707:SF28">
    <property type="entry name" value="60 KDA LYSOPHOSPHOLIPASE"/>
    <property type="match status" value="1"/>
</dbReference>
<dbReference type="GO" id="GO:0004067">
    <property type="term" value="F:asparaginase activity"/>
    <property type="evidence" value="ECO:0007669"/>
    <property type="project" value="UniProtKB-UniRule"/>
</dbReference>
<dbReference type="PIRSF" id="PIRSF500176">
    <property type="entry name" value="L_ASNase"/>
    <property type="match status" value="1"/>
</dbReference>
<evidence type="ECO:0000256" key="2">
    <source>
        <dbReference type="ARBA" id="ARBA00022737"/>
    </source>
</evidence>
<evidence type="ECO:0000256" key="3">
    <source>
        <dbReference type="ARBA" id="ARBA00022801"/>
    </source>
</evidence>
<dbReference type="Pfam" id="PF00710">
    <property type="entry name" value="Asparaginase"/>
    <property type="match status" value="1"/>
</dbReference>
<sequence length="672" mass="72875">MTEILQLSDESRVLVIFTGGTIGMLGSKNGLSNEPNVLLDTLRSQSRFHDPHEDSLYSHSSSVEGYRSWSGRSSPAVEHFKPSASGSELPSLPVRSSRPLRSAMLSPDGRPSTHTSIECRKMADGTYEGQIPSLITPRVSFHGGQSKRIRYAILEWDPLLDSSNVETDDWVRIATEIELNYTFYDAFVVLHGTDTMCYTSSALSFMLEDLGKTVILTGAQIPLSQLRNDAVDNLLGALSIAGLYIIPECCVFFNQCLFRGSRVSKVSSFDLDAFNSPNFAPLVKVGIDIVVNWNDVIRQTSLRRFRAHKLMNSKVATLRLFPGITADIVSAFLKPPIQGVVLETFGAGNAPQRADLMAALSEASERGVVIVAITQCTKGAVSDKYETGRSLLQAGVVPGADMTPECALTKLGYLLSKPELSLENVKELMRSPLRGELTLQQGALRKPSMDQHSGTMQDLLAQVVRLSSVNLPRGAPQILVSPSHEKNEMEAAAPWSWTAGEAQVAELSLLPFLIHLAVAKDDVDGVMFCLQFREMVDQGRGANNAFTEAGYAGGVVNAIEPSTGRTPLHIAAFNGSEMCLSLLLQAGALVHLRDMLGHTPLYYAARRGHLEIVETLRKAGANLGGSDIDAGFVNLEINQATLRGDTKALEAWSKAGADVNITKKGHEAEVHT</sequence>
<dbReference type="PROSITE" id="PS00917">
    <property type="entry name" value="ASN_GLN_ASE_2"/>
    <property type="match status" value="1"/>
</dbReference>
<dbReference type="PANTHER" id="PTHR11707">
    <property type="entry name" value="L-ASPARAGINASE"/>
    <property type="match status" value="1"/>
</dbReference>
<gene>
    <name evidence="12" type="ORF">SCHPADRAFT_906800</name>
</gene>
<dbReference type="AlphaFoldDB" id="A0A0H2RFC5"/>
<dbReference type="InterPro" id="IPR037152">
    <property type="entry name" value="L-asparaginase_N_sf"/>
</dbReference>
<evidence type="ECO:0000259" key="10">
    <source>
        <dbReference type="Pfam" id="PF00710"/>
    </source>
</evidence>
<dbReference type="InterPro" id="IPR027474">
    <property type="entry name" value="L-asparaginase_N"/>
</dbReference>
<keyword evidence="4 6" id="KW-0040">ANK repeat</keyword>
<reference evidence="12 13" key="1">
    <citation type="submission" date="2015-04" db="EMBL/GenBank/DDBJ databases">
        <title>Complete genome sequence of Schizopora paradoxa KUC8140, a cosmopolitan wood degrader in East Asia.</title>
        <authorList>
            <consortium name="DOE Joint Genome Institute"/>
            <person name="Min B."/>
            <person name="Park H."/>
            <person name="Jang Y."/>
            <person name="Kim J.-J."/>
            <person name="Kim K.H."/>
            <person name="Pangilinan J."/>
            <person name="Lipzen A."/>
            <person name="Riley R."/>
            <person name="Grigoriev I.V."/>
            <person name="Spatafora J.W."/>
            <person name="Choi I.-G."/>
        </authorList>
    </citation>
    <scope>NUCLEOTIDE SEQUENCE [LARGE SCALE GENOMIC DNA]</scope>
    <source>
        <strain evidence="12 13">KUC8140</strain>
    </source>
</reference>
<keyword evidence="3" id="KW-0378">Hydrolase</keyword>
<dbReference type="InParanoid" id="A0A0H2RFC5"/>
<dbReference type="PRINTS" id="PR00139">
    <property type="entry name" value="ASNGLNASE"/>
</dbReference>
<proteinExistence type="inferred from homology"/>
<feature type="repeat" description="ANK" evidence="6">
    <location>
        <begin position="596"/>
        <end position="628"/>
    </location>
</feature>
<evidence type="ECO:0000256" key="9">
    <source>
        <dbReference type="SAM" id="MobiDB-lite"/>
    </source>
</evidence>
<dbReference type="InterPro" id="IPR036770">
    <property type="entry name" value="Ankyrin_rpt-contain_sf"/>
</dbReference>
<keyword evidence="13" id="KW-1185">Reference proteome</keyword>
<dbReference type="GO" id="GO:0006528">
    <property type="term" value="P:asparagine metabolic process"/>
    <property type="evidence" value="ECO:0007669"/>
    <property type="project" value="UniProtKB-ARBA"/>
</dbReference>
<feature type="compositionally biased region" description="Low complexity" evidence="9">
    <location>
        <begin position="87"/>
        <end position="102"/>
    </location>
</feature>
<keyword evidence="2" id="KW-0677">Repeat</keyword>
<dbReference type="Gene3D" id="1.25.40.20">
    <property type="entry name" value="Ankyrin repeat-containing domain"/>
    <property type="match status" value="1"/>
</dbReference>
<dbReference type="Proteomes" id="UP000053477">
    <property type="component" value="Unassembled WGS sequence"/>
</dbReference>
<dbReference type="Gene3D" id="3.40.50.1170">
    <property type="entry name" value="L-asparaginase, N-terminal domain"/>
    <property type="match status" value="1"/>
</dbReference>
<dbReference type="FunFam" id="3.40.50.40:FF:000001">
    <property type="entry name" value="L-asparaginase 1"/>
    <property type="match status" value="1"/>
</dbReference>
<dbReference type="PROSITE" id="PS50297">
    <property type="entry name" value="ANK_REP_REGION"/>
    <property type="match status" value="2"/>
</dbReference>
<dbReference type="InterPro" id="IPR002110">
    <property type="entry name" value="Ankyrin_rpt"/>
</dbReference>
<name>A0A0H2RFC5_9AGAM</name>
<dbReference type="PIRSF" id="PIRSF001220">
    <property type="entry name" value="L-ASNase_gatD"/>
    <property type="match status" value="1"/>
</dbReference>
<dbReference type="SUPFAM" id="SSF53774">
    <property type="entry name" value="Glutaminase/Asparaginase"/>
    <property type="match status" value="1"/>
</dbReference>
<organism evidence="12 13">
    <name type="scientific">Schizopora paradoxa</name>
    <dbReference type="NCBI Taxonomy" id="27342"/>
    <lineage>
        <taxon>Eukaryota</taxon>
        <taxon>Fungi</taxon>
        <taxon>Dikarya</taxon>
        <taxon>Basidiomycota</taxon>
        <taxon>Agaricomycotina</taxon>
        <taxon>Agaricomycetes</taxon>
        <taxon>Hymenochaetales</taxon>
        <taxon>Schizoporaceae</taxon>
        <taxon>Schizopora</taxon>
    </lineage>
</organism>
<dbReference type="Gene3D" id="3.40.50.40">
    <property type="match status" value="1"/>
</dbReference>
<evidence type="ECO:0000256" key="7">
    <source>
        <dbReference type="PROSITE-ProRule" id="PRU10099"/>
    </source>
</evidence>
<feature type="domain" description="L-asparaginase N-terminal" evidence="10">
    <location>
        <begin position="12"/>
        <end position="295"/>
    </location>
</feature>
<evidence type="ECO:0000313" key="12">
    <source>
        <dbReference type="EMBL" id="KLO10555.1"/>
    </source>
</evidence>
<dbReference type="InterPro" id="IPR006034">
    <property type="entry name" value="Asparaginase/glutaminase-like"/>
</dbReference>
<dbReference type="PROSITE" id="PS50088">
    <property type="entry name" value="ANK_REPEAT"/>
    <property type="match status" value="2"/>
</dbReference>
<feature type="active site" evidence="8">
    <location>
        <position position="193"/>
    </location>
</feature>
<dbReference type="InterPro" id="IPR006033">
    <property type="entry name" value="AsnA_fam"/>
</dbReference>
<evidence type="ECO:0000313" key="13">
    <source>
        <dbReference type="Proteomes" id="UP000053477"/>
    </source>
</evidence>
<dbReference type="EMBL" id="KQ086023">
    <property type="protein sequence ID" value="KLO10555.1"/>
    <property type="molecule type" value="Genomic_DNA"/>
</dbReference>
<evidence type="ECO:0000256" key="6">
    <source>
        <dbReference type="PROSITE-ProRule" id="PRU00023"/>
    </source>
</evidence>
<comment type="similarity">
    <text evidence="5">In the N-terminal section; belongs to the asparaginase 1 family.</text>
</comment>
<dbReference type="InterPro" id="IPR040919">
    <property type="entry name" value="Asparaginase_C"/>
</dbReference>
<feature type="domain" description="Asparaginase/glutaminase C-terminal" evidence="11">
    <location>
        <begin position="314"/>
        <end position="429"/>
    </location>
</feature>
<dbReference type="Pfam" id="PF12796">
    <property type="entry name" value="Ank_2"/>
    <property type="match status" value="1"/>
</dbReference>
<evidence type="ECO:0000256" key="1">
    <source>
        <dbReference type="ARBA" id="ARBA00012920"/>
    </source>
</evidence>
<evidence type="ECO:0000256" key="5">
    <source>
        <dbReference type="ARBA" id="ARBA00061199"/>
    </source>
</evidence>
<dbReference type="InterPro" id="IPR036152">
    <property type="entry name" value="Asp/glu_Ase-like_sf"/>
</dbReference>
<feature type="repeat" description="ANK" evidence="6">
    <location>
        <begin position="563"/>
        <end position="595"/>
    </location>
</feature>
<feature type="active site" evidence="7">
    <location>
        <position position="21"/>
    </location>
</feature>
<dbReference type="PROSITE" id="PS00144">
    <property type="entry name" value="ASN_GLN_ASE_1"/>
    <property type="match status" value="1"/>
</dbReference>
<dbReference type="SFLD" id="SFLDS00057">
    <property type="entry name" value="Glutaminase/Asparaginase"/>
    <property type="match status" value="1"/>
</dbReference>
<protein>
    <recommendedName>
        <fullName evidence="1">asparaginase</fullName>
        <ecNumber evidence="1">3.5.1.1</ecNumber>
    </recommendedName>
</protein>
<evidence type="ECO:0000259" key="11">
    <source>
        <dbReference type="Pfam" id="PF17763"/>
    </source>
</evidence>
<dbReference type="OrthoDB" id="542841at2759"/>
<dbReference type="InterPro" id="IPR020827">
    <property type="entry name" value="Asparaginase/glutaminase_AS1"/>
</dbReference>
<dbReference type="InterPro" id="IPR027473">
    <property type="entry name" value="L-asparaginase_C"/>
</dbReference>
<dbReference type="CDD" id="cd08963">
    <property type="entry name" value="L-asparaginase_I"/>
    <property type="match status" value="1"/>
</dbReference>
<dbReference type="SUPFAM" id="SSF48403">
    <property type="entry name" value="Ankyrin repeat"/>
    <property type="match status" value="1"/>
</dbReference>
<dbReference type="PROSITE" id="PS51732">
    <property type="entry name" value="ASN_GLN_ASE_3"/>
    <property type="match status" value="1"/>
</dbReference>
<dbReference type="FunFam" id="3.40.50.1170:FF:000003">
    <property type="entry name" value="60 kDa lysophospholipase"/>
    <property type="match status" value="1"/>
</dbReference>
<dbReference type="InterPro" id="IPR041725">
    <property type="entry name" value="L-asparaginase_I"/>
</dbReference>
<dbReference type="InterPro" id="IPR027475">
    <property type="entry name" value="Asparaginase/glutaminase_AS2"/>
</dbReference>
<evidence type="ECO:0000256" key="4">
    <source>
        <dbReference type="ARBA" id="ARBA00023043"/>
    </source>
</evidence>
<dbReference type="Pfam" id="PF17763">
    <property type="entry name" value="Asparaginase_C"/>
    <property type="match status" value="1"/>
</dbReference>
<dbReference type="EC" id="3.5.1.1" evidence="1"/>
<dbReference type="SMART" id="SM00248">
    <property type="entry name" value="ANK"/>
    <property type="match status" value="2"/>
</dbReference>
<evidence type="ECO:0000256" key="8">
    <source>
        <dbReference type="PROSITE-ProRule" id="PRU10100"/>
    </source>
</evidence>
<accession>A0A0H2RFC5</accession>
<dbReference type="SMART" id="SM00870">
    <property type="entry name" value="Asparaginase"/>
    <property type="match status" value="1"/>
</dbReference>
<dbReference type="STRING" id="27342.A0A0H2RFC5"/>
<dbReference type="NCBIfam" id="TIGR00519">
    <property type="entry name" value="asnASE_I"/>
    <property type="match status" value="1"/>
</dbReference>